<keyword evidence="3 5" id="KW-0819">tRNA processing</keyword>
<dbReference type="Gene3D" id="3.30.2350.10">
    <property type="entry name" value="Pseudouridine synthase"/>
    <property type="match status" value="1"/>
</dbReference>
<dbReference type="InterPro" id="IPR014780">
    <property type="entry name" value="tRNA_psdUridine_synth_TruB"/>
</dbReference>
<gene>
    <name evidence="5 8" type="primary">truB</name>
    <name evidence="8" type="ORF">AMD02_07940</name>
</gene>
<dbReference type="GO" id="GO:1990481">
    <property type="term" value="P:mRNA pseudouridine synthesis"/>
    <property type="evidence" value="ECO:0007669"/>
    <property type="project" value="TreeGrafter"/>
</dbReference>
<evidence type="ECO:0000313" key="8">
    <source>
        <dbReference type="EMBL" id="KOO40161.1"/>
    </source>
</evidence>
<name>A0A0M0KMS4_ALKHA</name>
<dbReference type="InterPro" id="IPR020103">
    <property type="entry name" value="PsdUridine_synth_cat_dom_sf"/>
</dbReference>
<evidence type="ECO:0000256" key="4">
    <source>
        <dbReference type="ARBA" id="ARBA00023235"/>
    </source>
</evidence>
<dbReference type="InterPro" id="IPR002501">
    <property type="entry name" value="PsdUridine_synth_N"/>
</dbReference>
<accession>A0A0M0KMS4</accession>
<feature type="domain" description="tRNA pseudouridylate synthase B C-terminal" evidence="7">
    <location>
        <begin position="178"/>
        <end position="236"/>
    </location>
</feature>
<dbReference type="GO" id="GO:0160148">
    <property type="term" value="F:tRNA pseudouridine(55) synthase activity"/>
    <property type="evidence" value="ECO:0007669"/>
    <property type="project" value="UniProtKB-EC"/>
</dbReference>
<evidence type="ECO:0000256" key="5">
    <source>
        <dbReference type="HAMAP-Rule" id="MF_01080"/>
    </source>
</evidence>
<dbReference type="AlphaFoldDB" id="A0A0M0KMS4"/>
<evidence type="ECO:0000256" key="2">
    <source>
        <dbReference type="ARBA" id="ARBA00005642"/>
    </source>
</evidence>
<reference evidence="8" key="1">
    <citation type="submission" date="2015-08" db="EMBL/GenBank/DDBJ databases">
        <title>Complete DNA Sequence of Pseudomonas syringae pv. actinidiae, the Causal Agent of Kiwifruit Canker Disease.</title>
        <authorList>
            <person name="Rikkerink E.H.A."/>
            <person name="Fineran P.C."/>
        </authorList>
    </citation>
    <scope>NUCLEOTIDE SEQUENCE</scope>
    <source>
        <strain evidence="8">DSM 13666</strain>
    </source>
</reference>
<evidence type="ECO:0000256" key="3">
    <source>
        <dbReference type="ARBA" id="ARBA00022694"/>
    </source>
</evidence>
<dbReference type="PANTHER" id="PTHR13767">
    <property type="entry name" value="TRNA-PSEUDOURIDINE SYNTHASE"/>
    <property type="match status" value="1"/>
</dbReference>
<dbReference type="GO" id="GO:0003723">
    <property type="term" value="F:RNA binding"/>
    <property type="evidence" value="ECO:0007669"/>
    <property type="project" value="InterPro"/>
</dbReference>
<evidence type="ECO:0000256" key="1">
    <source>
        <dbReference type="ARBA" id="ARBA00000385"/>
    </source>
</evidence>
<organism evidence="8">
    <name type="scientific">Halalkalibacterium halodurans</name>
    <name type="common">Bacillus halodurans</name>
    <dbReference type="NCBI Taxonomy" id="86665"/>
    <lineage>
        <taxon>Bacteria</taxon>
        <taxon>Bacillati</taxon>
        <taxon>Bacillota</taxon>
        <taxon>Bacilli</taxon>
        <taxon>Bacillales</taxon>
        <taxon>Bacillaceae</taxon>
        <taxon>Halalkalibacterium (ex Joshi et al. 2022)</taxon>
    </lineage>
</organism>
<dbReference type="NCBIfam" id="TIGR00431">
    <property type="entry name" value="TruB"/>
    <property type="match status" value="1"/>
</dbReference>
<dbReference type="PANTHER" id="PTHR13767:SF2">
    <property type="entry name" value="PSEUDOURIDYLATE SYNTHASE TRUB1"/>
    <property type="match status" value="1"/>
</dbReference>
<evidence type="ECO:0000259" key="6">
    <source>
        <dbReference type="Pfam" id="PF01509"/>
    </source>
</evidence>
<evidence type="ECO:0000259" key="7">
    <source>
        <dbReference type="Pfam" id="PF16198"/>
    </source>
</evidence>
<protein>
    <recommendedName>
        <fullName evidence="5">tRNA pseudouridine synthase B</fullName>
        <ecNumber evidence="5">5.4.99.25</ecNumber>
    </recommendedName>
    <alternativeName>
        <fullName evidence="5">tRNA pseudouridine(55) synthase</fullName>
        <shortName evidence="5">Psi55 synthase</shortName>
    </alternativeName>
    <alternativeName>
        <fullName evidence="5">tRNA pseudouridylate synthase</fullName>
    </alternativeName>
    <alternativeName>
        <fullName evidence="5">tRNA-uridine isomerase</fullName>
    </alternativeName>
</protein>
<dbReference type="EC" id="5.4.99.25" evidence="5"/>
<dbReference type="Pfam" id="PF01509">
    <property type="entry name" value="TruB_N"/>
    <property type="match status" value="1"/>
</dbReference>
<sequence length="302" mass="33796">MTGILPLAKPRGMTSHDCVAKLRRLLKTKKVGHTGTLDPDVYGVLPVCIGHATKVAQYMSDYPKAYEGEVTIGFSTTTEDRSGDTVETKTIQQPFVEAVVDQVLATFVGEIKQIPPMYSAVKVRGKRLYEYARAGITVERPERTVTIFSLERMSDIVYEEGVCRFRFNVSCSKGTYVRTLAVDIGKALGYPAHMSDLVRTKSGPFSLEECFTFTELEERLEQGEGSSLLLPIETAISDIPRVQVNKEIEEKIRHGAVLPQKWFNHPRFTVYNEEGALLAIYKAHPSKDGFVKPEKMLANDQQ</sequence>
<dbReference type="CDD" id="cd02573">
    <property type="entry name" value="PseudoU_synth_EcTruB"/>
    <property type="match status" value="1"/>
</dbReference>
<dbReference type="InterPro" id="IPR032819">
    <property type="entry name" value="TruB_C"/>
</dbReference>
<feature type="domain" description="Pseudouridine synthase II N-terminal" evidence="6">
    <location>
        <begin position="23"/>
        <end position="177"/>
    </location>
</feature>
<dbReference type="SUPFAM" id="SSF55120">
    <property type="entry name" value="Pseudouridine synthase"/>
    <property type="match status" value="1"/>
</dbReference>
<comment type="catalytic activity">
    <reaction evidence="1 5">
        <text>uridine(55) in tRNA = pseudouridine(55) in tRNA</text>
        <dbReference type="Rhea" id="RHEA:42532"/>
        <dbReference type="Rhea" id="RHEA-COMP:10101"/>
        <dbReference type="Rhea" id="RHEA-COMP:10102"/>
        <dbReference type="ChEBI" id="CHEBI:65314"/>
        <dbReference type="ChEBI" id="CHEBI:65315"/>
        <dbReference type="EC" id="5.4.99.25"/>
    </reaction>
</comment>
<dbReference type="Pfam" id="PF16198">
    <property type="entry name" value="TruB_C_2"/>
    <property type="match status" value="1"/>
</dbReference>
<dbReference type="GO" id="GO:0031119">
    <property type="term" value="P:tRNA pseudouridine synthesis"/>
    <property type="evidence" value="ECO:0007669"/>
    <property type="project" value="UniProtKB-UniRule"/>
</dbReference>
<keyword evidence="4 5" id="KW-0413">Isomerase</keyword>
<dbReference type="HAMAP" id="MF_01080">
    <property type="entry name" value="TruB_bact"/>
    <property type="match status" value="1"/>
</dbReference>
<comment type="function">
    <text evidence="5">Responsible for synthesis of pseudouridine from uracil-55 in the psi GC loop of transfer RNAs.</text>
</comment>
<comment type="similarity">
    <text evidence="2 5">Belongs to the pseudouridine synthase TruB family. Type 1 subfamily.</text>
</comment>
<proteinExistence type="inferred from homology"/>
<feature type="active site" description="Nucleophile" evidence="5">
    <location>
        <position position="38"/>
    </location>
</feature>
<dbReference type="EMBL" id="LILD01000001">
    <property type="protein sequence ID" value="KOO40161.1"/>
    <property type="molecule type" value="Genomic_DNA"/>
</dbReference>
<dbReference type="FunFam" id="3.30.2350.10:FF:000011">
    <property type="entry name" value="tRNA pseudouridine synthase B"/>
    <property type="match status" value="1"/>
</dbReference>
<comment type="caution">
    <text evidence="8">The sequence shown here is derived from an EMBL/GenBank/DDBJ whole genome shotgun (WGS) entry which is preliminary data.</text>
</comment>
<dbReference type="PATRIC" id="fig|136160.3.peg.1916"/>